<evidence type="ECO:0000313" key="3">
    <source>
        <dbReference type="Proteomes" id="UP000187203"/>
    </source>
</evidence>
<comment type="caution">
    <text evidence="2">The sequence shown here is derived from an EMBL/GenBank/DDBJ whole genome shotgun (WGS) entry which is preliminary data.</text>
</comment>
<accession>A0A1R3JP65</accession>
<dbReference type="Proteomes" id="UP000187203">
    <property type="component" value="Unassembled WGS sequence"/>
</dbReference>
<keyword evidence="3" id="KW-1185">Reference proteome</keyword>
<dbReference type="EMBL" id="AWUE01015609">
    <property type="protein sequence ID" value="OMO96581.1"/>
    <property type="molecule type" value="Genomic_DNA"/>
</dbReference>
<feature type="compositionally biased region" description="Acidic residues" evidence="1">
    <location>
        <begin position="284"/>
        <end position="293"/>
    </location>
</feature>
<proteinExistence type="predicted"/>
<organism evidence="2 3">
    <name type="scientific">Corchorus olitorius</name>
    <dbReference type="NCBI Taxonomy" id="93759"/>
    <lineage>
        <taxon>Eukaryota</taxon>
        <taxon>Viridiplantae</taxon>
        <taxon>Streptophyta</taxon>
        <taxon>Embryophyta</taxon>
        <taxon>Tracheophyta</taxon>
        <taxon>Spermatophyta</taxon>
        <taxon>Magnoliopsida</taxon>
        <taxon>eudicotyledons</taxon>
        <taxon>Gunneridae</taxon>
        <taxon>Pentapetalae</taxon>
        <taxon>rosids</taxon>
        <taxon>malvids</taxon>
        <taxon>Malvales</taxon>
        <taxon>Malvaceae</taxon>
        <taxon>Grewioideae</taxon>
        <taxon>Apeibeae</taxon>
        <taxon>Corchorus</taxon>
    </lineage>
</organism>
<feature type="region of interest" description="Disordered" evidence="1">
    <location>
        <begin position="284"/>
        <end position="330"/>
    </location>
</feature>
<reference evidence="3" key="1">
    <citation type="submission" date="2013-09" db="EMBL/GenBank/DDBJ databases">
        <title>Corchorus olitorius genome sequencing.</title>
        <authorList>
            <person name="Alam M."/>
            <person name="Haque M.S."/>
            <person name="Islam M.S."/>
            <person name="Emdad E.M."/>
            <person name="Islam M.M."/>
            <person name="Ahmed B."/>
            <person name="Halim A."/>
            <person name="Hossen Q.M.M."/>
            <person name="Hossain M.Z."/>
            <person name="Ahmed R."/>
            <person name="Khan M.M."/>
            <person name="Islam R."/>
            <person name="Rashid M.M."/>
            <person name="Khan S.A."/>
            <person name="Rahman M.S."/>
            <person name="Alam M."/>
            <person name="Yahiya A.S."/>
            <person name="Khan M.S."/>
            <person name="Azam M.S."/>
            <person name="Haque T."/>
            <person name="Lashkar M.Z.H."/>
            <person name="Akhand A.I."/>
            <person name="Morshed G."/>
            <person name="Roy S."/>
            <person name="Uddin K.S."/>
            <person name="Rabeya T."/>
            <person name="Hossain A.S."/>
            <person name="Chowdhury A."/>
            <person name="Snigdha A.R."/>
            <person name="Mortoza M.S."/>
            <person name="Matin S.A."/>
            <person name="Hoque S.M.E."/>
            <person name="Islam M.K."/>
            <person name="Roy D.K."/>
            <person name="Haider R."/>
            <person name="Moosa M.M."/>
            <person name="Elias S.M."/>
            <person name="Hasan A.M."/>
            <person name="Jahan S."/>
            <person name="Shafiuddin M."/>
            <person name="Mahmood N."/>
            <person name="Shommy N.S."/>
        </authorList>
    </citation>
    <scope>NUCLEOTIDE SEQUENCE [LARGE SCALE GENOMIC DNA]</scope>
    <source>
        <strain evidence="3">cv. O-4</strain>
    </source>
</reference>
<feature type="compositionally biased region" description="Basic and acidic residues" evidence="1">
    <location>
        <begin position="294"/>
        <end position="307"/>
    </location>
</feature>
<evidence type="ECO:0000313" key="2">
    <source>
        <dbReference type="EMBL" id="OMO96581.1"/>
    </source>
</evidence>
<dbReference type="AlphaFoldDB" id="A0A1R3JP65"/>
<sequence length="374" mass="42090">MLDPALSRWKSLLEEMAKETRKSDKPESSKKKKDKWHHLRYESLTEFKLFGTKVLDWDSLMKNPEYVPVYNMLDKVGWIGLTKFSNEKASPTVAKEFYAGIVTKSNLYHGTKAWDQEDMYAFFCGKEVVVTASMLGMLLNIEGSLEYVNHKDVWLLHSILTGSKVNLAQIIINEMKRTTSKKDSVHCGFGPIITALGEISSTKMHEHKDMQVICSPLSDISQHRFVQTTVKDSQIALALESLTNVVAVISTNINQMRKSNLKYRQSTQKILGRIADKILGESLENEDQLEESGETPHEEEQLPKDSENMTSEEYDIESSEKAPSAEISETNVSEAFGEINSEEGDLTLATTEEVMAGLEPLDTILASPEEKENA</sequence>
<protein>
    <submittedName>
        <fullName evidence="2">Uncharacterized protein</fullName>
    </submittedName>
</protein>
<name>A0A1R3JP65_9ROSI</name>
<gene>
    <name evidence="2" type="ORF">COLO4_15194</name>
</gene>
<evidence type="ECO:0000256" key="1">
    <source>
        <dbReference type="SAM" id="MobiDB-lite"/>
    </source>
</evidence>